<feature type="transmembrane region" description="Helical" evidence="6">
    <location>
        <begin position="215"/>
        <end position="234"/>
    </location>
</feature>
<comment type="subcellular location">
    <subcellularLocation>
        <location evidence="1">Cell membrane</location>
        <topology evidence="1">Multi-pass membrane protein</topology>
    </subcellularLocation>
</comment>
<keyword evidence="5 6" id="KW-0472">Membrane</keyword>
<dbReference type="PROSITE" id="PS50850">
    <property type="entry name" value="MFS"/>
    <property type="match status" value="1"/>
</dbReference>
<evidence type="ECO:0000256" key="1">
    <source>
        <dbReference type="ARBA" id="ARBA00004651"/>
    </source>
</evidence>
<dbReference type="Gene3D" id="1.20.1250.20">
    <property type="entry name" value="MFS general substrate transporter like domains"/>
    <property type="match status" value="1"/>
</dbReference>
<dbReference type="PANTHER" id="PTHR23513">
    <property type="entry name" value="INTEGRAL MEMBRANE EFFLUX PROTEIN-RELATED"/>
    <property type="match status" value="1"/>
</dbReference>
<gene>
    <name evidence="8" type="ORF">EPA93_00990</name>
</gene>
<keyword evidence="4 6" id="KW-1133">Transmembrane helix</keyword>
<evidence type="ECO:0000313" key="8">
    <source>
        <dbReference type="EMBL" id="QBD74640.1"/>
    </source>
</evidence>
<keyword evidence="3 6" id="KW-0812">Transmembrane</keyword>
<dbReference type="AlphaFoldDB" id="A0A4P6JIC6"/>
<keyword evidence="2" id="KW-1003">Cell membrane</keyword>
<evidence type="ECO:0000313" key="9">
    <source>
        <dbReference type="Proteomes" id="UP000290365"/>
    </source>
</evidence>
<evidence type="ECO:0000256" key="5">
    <source>
        <dbReference type="ARBA" id="ARBA00023136"/>
    </source>
</evidence>
<proteinExistence type="predicted"/>
<dbReference type="GO" id="GO:0022857">
    <property type="term" value="F:transmembrane transporter activity"/>
    <property type="evidence" value="ECO:0007669"/>
    <property type="project" value="InterPro"/>
</dbReference>
<dbReference type="InterPro" id="IPR011701">
    <property type="entry name" value="MFS"/>
</dbReference>
<dbReference type="Proteomes" id="UP000290365">
    <property type="component" value="Chromosome"/>
</dbReference>
<sequence>MPSIYLMFSISIRCTRCYCAIFTMQRNNFVGDKQKQFLTKEEVLEVSTPLPLWRNRDYLLLWSGQIISQTGSQVSQLAFPLLILALTHSPAQAGIAAALRTIPYLVLSLPAGALVDRWDRKKLMIFCDLGRFLSMTSILLALFLGHLTIIQVYLVSILEGTFFVFFDLAEVSSLPQVVSKEQLPAASAQNIATMNIAMLLGSPLGGLLYSANWAFPFLADTVSYLCSVLSLFFVRTSFQQEHARSSRALRIEVKEGLKWLWEHRLIRSLAILICGLNFMTGGITLVIIVLGQHVHASAVEIGVLLSVAGIAGVLGSLVAPLLRRRLSFSAIAIITLWAQALLSPLLILAPNLLVIAILLSLLFFLFPIFDVVQRSLRMALIPDALQGRINSIYRLIAFSSNPISLALTGFLLQSKGTTFTILFMAGGLLFLALAATFNPHLRRVDA</sequence>
<feature type="transmembrane region" description="Helical" evidence="6">
    <location>
        <begin position="296"/>
        <end position="319"/>
    </location>
</feature>
<keyword evidence="9" id="KW-1185">Reference proteome</keyword>
<dbReference type="InterPro" id="IPR020846">
    <property type="entry name" value="MFS_dom"/>
</dbReference>
<evidence type="ECO:0000259" key="7">
    <source>
        <dbReference type="PROSITE" id="PS50850"/>
    </source>
</evidence>
<feature type="transmembrane region" description="Helical" evidence="6">
    <location>
        <begin position="353"/>
        <end position="372"/>
    </location>
</feature>
<dbReference type="PANTHER" id="PTHR23513:SF6">
    <property type="entry name" value="MAJOR FACILITATOR SUPERFAMILY ASSOCIATED DOMAIN-CONTAINING PROTEIN"/>
    <property type="match status" value="1"/>
</dbReference>
<feature type="transmembrane region" description="Helical" evidence="6">
    <location>
        <begin position="269"/>
        <end position="290"/>
    </location>
</feature>
<evidence type="ECO:0000256" key="6">
    <source>
        <dbReference type="SAM" id="Phobius"/>
    </source>
</evidence>
<dbReference type="CDD" id="cd06173">
    <property type="entry name" value="MFS_MefA_like"/>
    <property type="match status" value="1"/>
</dbReference>
<feature type="transmembrane region" description="Helical" evidence="6">
    <location>
        <begin position="418"/>
        <end position="437"/>
    </location>
</feature>
<dbReference type="OrthoDB" id="2276409at2"/>
<organism evidence="8 9">
    <name type="scientific">Ktedonosporobacter rubrisoli</name>
    <dbReference type="NCBI Taxonomy" id="2509675"/>
    <lineage>
        <taxon>Bacteria</taxon>
        <taxon>Bacillati</taxon>
        <taxon>Chloroflexota</taxon>
        <taxon>Ktedonobacteria</taxon>
        <taxon>Ktedonobacterales</taxon>
        <taxon>Ktedonosporobacteraceae</taxon>
        <taxon>Ktedonosporobacter</taxon>
    </lineage>
</organism>
<protein>
    <submittedName>
        <fullName evidence="8">MFS transporter</fullName>
    </submittedName>
</protein>
<dbReference type="GO" id="GO:0005886">
    <property type="term" value="C:plasma membrane"/>
    <property type="evidence" value="ECO:0007669"/>
    <property type="project" value="UniProtKB-SubCell"/>
</dbReference>
<accession>A0A4P6JIC6</accession>
<feature type="transmembrane region" description="Helical" evidence="6">
    <location>
        <begin position="392"/>
        <end position="412"/>
    </location>
</feature>
<dbReference type="Pfam" id="PF07690">
    <property type="entry name" value="MFS_1"/>
    <property type="match status" value="1"/>
</dbReference>
<dbReference type="SUPFAM" id="SSF103473">
    <property type="entry name" value="MFS general substrate transporter"/>
    <property type="match status" value="1"/>
</dbReference>
<evidence type="ECO:0000256" key="3">
    <source>
        <dbReference type="ARBA" id="ARBA00022692"/>
    </source>
</evidence>
<name>A0A4P6JIC6_KTERU</name>
<dbReference type="InterPro" id="IPR036259">
    <property type="entry name" value="MFS_trans_sf"/>
</dbReference>
<feature type="domain" description="Major facilitator superfamily (MFS) profile" evidence="7">
    <location>
        <begin position="57"/>
        <end position="443"/>
    </location>
</feature>
<evidence type="ECO:0000256" key="4">
    <source>
        <dbReference type="ARBA" id="ARBA00022989"/>
    </source>
</evidence>
<dbReference type="KEGG" id="kbs:EPA93_00990"/>
<dbReference type="EMBL" id="CP035758">
    <property type="protein sequence ID" value="QBD74640.1"/>
    <property type="molecule type" value="Genomic_DNA"/>
</dbReference>
<feature type="transmembrane region" description="Helical" evidence="6">
    <location>
        <begin position="326"/>
        <end position="347"/>
    </location>
</feature>
<reference evidence="8 9" key="1">
    <citation type="submission" date="2019-01" db="EMBL/GenBank/DDBJ databases">
        <title>Ktedonosporobacter rubrisoli SCAWS-G2.</title>
        <authorList>
            <person name="Huang Y."/>
            <person name="Yan B."/>
        </authorList>
    </citation>
    <scope>NUCLEOTIDE SEQUENCE [LARGE SCALE GENOMIC DNA]</scope>
    <source>
        <strain evidence="8 9">SCAWS-G2</strain>
    </source>
</reference>
<evidence type="ECO:0000256" key="2">
    <source>
        <dbReference type="ARBA" id="ARBA00022475"/>
    </source>
</evidence>